<dbReference type="Proteomes" id="UP000663671">
    <property type="component" value="Chromosome 4"/>
</dbReference>
<name>A0A8A1M075_AJECA</name>
<keyword evidence="1" id="KW-0812">Transmembrane</keyword>
<keyword evidence="1" id="KW-1133">Transmembrane helix</keyword>
<organism evidence="2 3">
    <name type="scientific">Ajellomyces capsulatus</name>
    <name type="common">Darling's disease fungus</name>
    <name type="synonym">Histoplasma capsulatum</name>
    <dbReference type="NCBI Taxonomy" id="5037"/>
    <lineage>
        <taxon>Eukaryota</taxon>
        <taxon>Fungi</taxon>
        <taxon>Dikarya</taxon>
        <taxon>Ascomycota</taxon>
        <taxon>Pezizomycotina</taxon>
        <taxon>Eurotiomycetes</taxon>
        <taxon>Eurotiomycetidae</taxon>
        <taxon>Onygenales</taxon>
        <taxon>Ajellomycetaceae</taxon>
        <taxon>Histoplasma</taxon>
    </lineage>
</organism>
<dbReference type="EMBL" id="CP069110">
    <property type="protein sequence ID" value="QSS59846.1"/>
    <property type="molecule type" value="Genomic_DNA"/>
</dbReference>
<evidence type="ECO:0000256" key="1">
    <source>
        <dbReference type="SAM" id="Phobius"/>
    </source>
</evidence>
<accession>A0A8A1M075</accession>
<evidence type="ECO:0000313" key="3">
    <source>
        <dbReference type="Proteomes" id="UP000663671"/>
    </source>
</evidence>
<reference evidence="2" key="1">
    <citation type="submission" date="2021-01" db="EMBL/GenBank/DDBJ databases">
        <title>Chromosome-level genome assembly of a human fungal pathogen reveals clustering of transcriptionally co-regulated genes.</title>
        <authorList>
            <person name="Voorhies M."/>
            <person name="Cohen S."/>
            <person name="Shea T.P."/>
            <person name="Petrus S."/>
            <person name="Munoz J.F."/>
            <person name="Poplawski S."/>
            <person name="Goldman W.E."/>
            <person name="Michael T."/>
            <person name="Cuomo C.A."/>
            <person name="Sil A."/>
            <person name="Beyhan S."/>
        </authorList>
    </citation>
    <scope>NUCLEOTIDE SEQUENCE</scope>
    <source>
        <strain evidence="2">WU24</strain>
    </source>
</reference>
<evidence type="ECO:0000313" key="2">
    <source>
        <dbReference type="EMBL" id="QSS59846.1"/>
    </source>
</evidence>
<protein>
    <submittedName>
        <fullName evidence="2">Uncharacterized protein</fullName>
    </submittedName>
</protein>
<dbReference type="VEuPathDB" id="FungiDB:I7I51_04642"/>
<keyword evidence="1" id="KW-0472">Membrane</keyword>
<gene>
    <name evidence="2" type="ORF">I7I51_04642</name>
</gene>
<sequence>MDVWSICLFSQGKASPLKATEFSTSLFDFGSPRTERENDEIFAGWESARSGCGGWAGILASTNRSEGTTTDISPKQPDMKRKTRHSTLKAVSAAVKVAKCRRRNPLYPALVCWLDYSEHLRTTQISRRWGLYIYTFLGNIHWAPLGALALVWSLPCAGQTAPASVGKQRSESILQSAWWKYE</sequence>
<dbReference type="AlphaFoldDB" id="A0A8A1M075"/>
<proteinExistence type="predicted"/>
<feature type="transmembrane region" description="Helical" evidence="1">
    <location>
        <begin position="131"/>
        <end position="154"/>
    </location>
</feature>